<dbReference type="Pfam" id="PF00118">
    <property type="entry name" value="Cpn60_TCP1"/>
    <property type="match status" value="1"/>
</dbReference>
<dbReference type="SUPFAM" id="SSF54849">
    <property type="entry name" value="GroEL-intermediate domain like"/>
    <property type="match status" value="1"/>
</dbReference>
<dbReference type="Gene3D" id="1.10.560.10">
    <property type="entry name" value="GroEL-like equatorial domain"/>
    <property type="match status" value="1"/>
</dbReference>
<dbReference type="PANTHER" id="PTHR11353">
    <property type="entry name" value="CHAPERONIN"/>
    <property type="match status" value="1"/>
</dbReference>
<dbReference type="InterPro" id="IPR002423">
    <property type="entry name" value="Cpn60/GroEL/TCP-1"/>
</dbReference>
<dbReference type="OrthoDB" id="220849at2157"/>
<evidence type="ECO:0000256" key="3">
    <source>
        <dbReference type="ARBA" id="ARBA00022840"/>
    </source>
</evidence>
<dbReference type="RefSeq" id="WP_188876476.1">
    <property type="nucleotide sequence ID" value="NZ_BMOQ01000001.1"/>
</dbReference>
<sequence length="537" mass="56123">MEATTRRRSTDEPARPALEAGTAVAATVRTTLGPNGMDTMVVDRDGSVLVTNTGSSVLERLDVAHPIGRSAVAAAASQDRAASDGSTRTVILLGALLDRARELIEDGAHPRTVVKGYARATERARERLAEYAAPFDDDERERLERIVATTVNGRWDDDAVGHFATAVVSALRRVDFDASRLTLHGYAGEGVAASTLVDGILVDHDASSTSVAPVVGADVPSLAAPRIALVRDAIGLDDTAAGTTVTVDDAHTLERVRDHERDVTAGLVDAVRESGADALFCAKPVDDGVRVALARAGVLVVERTRSDEFAAIERATDADAVPSPRDLDAAALGRAGSIRRREIGDVSTLVVADCPVEAHASLVLRGGTPHVVEETRRIVADGIDVLRQAVRDGRVVPGGGASATALSQTLASEATRVSGREQLVRSAYAEALTTLPRTLAENAGRDPTTAIADLKRRQRADGPDIGIGVDGSLVDARAAEIVEPPTVLRSCLTNAFETAATVLRVDDVLPAATANPSDEGMAPDGPDHGGYPWAIGH</sequence>
<dbReference type="GO" id="GO:0140662">
    <property type="term" value="F:ATP-dependent protein folding chaperone"/>
    <property type="evidence" value="ECO:0007669"/>
    <property type="project" value="InterPro"/>
</dbReference>
<feature type="compositionally biased region" description="Basic and acidic residues" evidence="6">
    <location>
        <begin position="453"/>
        <end position="462"/>
    </location>
</feature>
<dbReference type="SUPFAM" id="SSF48592">
    <property type="entry name" value="GroEL equatorial domain-like"/>
    <property type="match status" value="1"/>
</dbReference>
<keyword evidence="4 5" id="KW-0143">Chaperone</keyword>
<accession>A0A830G701</accession>
<comment type="similarity">
    <text evidence="1 5">Belongs to the TCP-1 chaperonin family.</text>
</comment>
<keyword evidence="8" id="KW-1185">Reference proteome</keyword>
<keyword evidence="3 5" id="KW-0067">ATP-binding</keyword>
<dbReference type="InterPro" id="IPR027409">
    <property type="entry name" value="GroEL-like_apical_dom_sf"/>
</dbReference>
<proteinExistence type="inferred from homology"/>
<dbReference type="Gene3D" id="3.50.7.10">
    <property type="entry name" value="GroEL"/>
    <property type="match status" value="1"/>
</dbReference>
<evidence type="ECO:0000256" key="1">
    <source>
        <dbReference type="ARBA" id="ARBA00008020"/>
    </source>
</evidence>
<comment type="caution">
    <text evidence="7">The sequence shown here is derived from an EMBL/GenBank/DDBJ whole genome shotgun (WGS) entry which is preliminary data.</text>
</comment>
<dbReference type="InterPro" id="IPR017998">
    <property type="entry name" value="Chaperone_TCP-1"/>
</dbReference>
<evidence type="ECO:0000256" key="2">
    <source>
        <dbReference type="ARBA" id="ARBA00022741"/>
    </source>
</evidence>
<gene>
    <name evidence="7" type="ORF">GCM10009021_01670</name>
</gene>
<evidence type="ECO:0000256" key="4">
    <source>
        <dbReference type="ARBA" id="ARBA00023186"/>
    </source>
</evidence>
<dbReference type="EMBL" id="BMOQ01000001">
    <property type="protein sequence ID" value="GGN06375.1"/>
    <property type="molecule type" value="Genomic_DNA"/>
</dbReference>
<evidence type="ECO:0000256" key="6">
    <source>
        <dbReference type="SAM" id="MobiDB-lite"/>
    </source>
</evidence>
<evidence type="ECO:0000313" key="8">
    <source>
        <dbReference type="Proteomes" id="UP000608850"/>
    </source>
</evidence>
<dbReference type="SUPFAM" id="SSF52029">
    <property type="entry name" value="GroEL apical domain-like"/>
    <property type="match status" value="1"/>
</dbReference>
<name>A0A830G701_9EURY</name>
<evidence type="ECO:0000256" key="5">
    <source>
        <dbReference type="RuleBase" id="RU004187"/>
    </source>
</evidence>
<dbReference type="Gene3D" id="3.30.260.10">
    <property type="entry name" value="TCP-1-like chaperonin intermediate domain"/>
    <property type="match status" value="1"/>
</dbReference>
<dbReference type="PRINTS" id="PR00304">
    <property type="entry name" value="TCOMPLEXTCP1"/>
</dbReference>
<dbReference type="InterPro" id="IPR027413">
    <property type="entry name" value="GROEL-like_equatorial_sf"/>
</dbReference>
<feature type="region of interest" description="Disordered" evidence="6">
    <location>
        <begin position="440"/>
        <end position="466"/>
    </location>
</feature>
<dbReference type="AlphaFoldDB" id="A0A830G701"/>
<evidence type="ECO:0000313" key="7">
    <source>
        <dbReference type="EMBL" id="GGN06375.1"/>
    </source>
</evidence>
<dbReference type="Proteomes" id="UP000608850">
    <property type="component" value="Unassembled WGS sequence"/>
</dbReference>
<keyword evidence="2 5" id="KW-0547">Nucleotide-binding</keyword>
<reference evidence="7 8" key="1">
    <citation type="journal article" date="2019" name="Int. J. Syst. Evol. Microbiol.">
        <title>The Global Catalogue of Microorganisms (GCM) 10K type strain sequencing project: providing services to taxonomists for standard genome sequencing and annotation.</title>
        <authorList>
            <consortium name="The Broad Institute Genomics Platform"/>
            <consortium name="The Broad Institute Genome Sequencing Center for Infectious Disease"/>
            <person name="Wu L."/>
            <person name="Ma J."/>
        </authorList>
    </citation>
    <scope>NUCLEOTIDE SEQUENCE [LARGE SCALE GENOMIC DNA]</scope>
    <source>
        <strain evidence="7 8">JCM 16331</strain>
    </source>
</reference>
<protein>
    <submittedName>
        <fullName evidence="7">Thermosome subunit</fullName>
    </submittedName>
</protein>
<dbReference type="InterPro" id="IPR027410">
    <property type="entry name" value="TCP-1-like_intermed_sf"/>
</dbReference>
<dbReference type="GO" id="GO:0005524">
    <property type="term" value="F:ATP binding"/>
    <property type="evidence" value="ECO:0007669"/>
    <property type="project" value="UniProtKB-KW"/>
</dbReference>
<organism evidence="7 8">
    <name type="scientific">Halarchaeum nitratireducens</name>
    <dbReference type="NCBI Taxonomy" id="489913"/>
    <lineage>
        <taxon>Archaea</taxon>
        <taxon>Methanobacteriati</taxon>
        <taxon>Methanobacteriota</taxon>
        <taxon>Stenosarchaea group</taxon>
        <taxon>Halobacteria</taxon>
        <taxon>Halobacteriales</taxon>
        <taxon>Halobacteriaceae</taxon>
    </lineage>
</organism>